<organism evidence="2 3">
    <name type="scientific">Schaedlerella arabinosiphila</name>
    <dbReference type="NCBI Taxonomy" id="2044587"/>
    <lineage>
        <taxon>Bacteria</taxon>
        <taxon>Bacillati</taxon>
        <taxon>Bacillota</taxon>
        <taxon>Clostridia</taxon>
        <taxon>Lachnospirales</taxon>
        <taxon>Lachnospiraceae</taxon>
        <taxon>Schaedlerella</taxon>
    </lineage>
</organism>
<dbReference type="SUPFAM" id="SSF88659">
    <property type="entry name" value="Sigma3 and sigma4 domains of RNA polymerase sigma factors"/>
    <property type="match status" value="1"/>
</dbReference>
<dbReference type="AlphaFoldDB" id="A0A9X5C7R4"/>
<evidence type="ECO:0000313" key="3">
    <source>
        <dbReference type="Proteomes" id="UP000474104"/>
    </source>
</evidence>
<evidence type="ECO:0000259" key="1">
    <source>
        <dbReference type="Pfam" id="PF08281"/>
    </source>
</evidence>
<dbReference type="Gene3D" id="1.10.10.10">
    <property type="entry name" value="Winged helix-like DNA-binding domain superfamily/Winged helix DNA-binding domain"/>
    <property type="match status" value="1"/>
</dbReference>
<dbReference type="Proteomes" id="UP000474104">
    <property type="component" value="Unassembled WGS sequence"/>
</dbReference>
<feature type="domain" description="RNA polymerase sigma factor 70 region 4 type 2" evidence="1">
    <location>
        <begin position="101"/>
        <end position="153"/>
    </location>
</feature>
<dbReference type="GO" id="GO:0006352">
    <property type="term" value="P:DNA-templated transcription initiation"/>
    <property type="evidence" value="ECO:0007669"/>
    <property type="project" value="InterPro"/>
</dbReference>
<protein>
    <submittedName>
        <fullName evidence="2">Sigma-70 family RNA polymerase sigma factor</fullName>
    </submittedName>
</protein>
<dbReference type="InterPro" id="IPR013249">
    <property type="entry name" value="RNA_pol_sigma70_r4_t2"/>
</dbReference>
<comment type="caution">
    <text evidence="2">The sequence shown here is derived from an EMBL/GenBank/DDBJ whole genome shotgun (WGS) entry which is preliminary data.</text>
</comment>
<dbReference type="InterPro" id="IPR013324">
    <property type="entry name" value="RNA_pol_sigma_r3/r4-like"/>
</dbReference>
<dbReference type="InterPro" id="IPR036388">
    <property type="entry name" value="WH-like_DNA-bd_sf"/>
</dbReference>
<reference evidence="2 3" key="1">
    <citation type="submission" date="2019-07" db="EMBL/GenBank/DDBJ databases">
        <title>Draft genome sequences of 15 bacterial species constituting the stable defined intestinal microbiota of the GM15 gnotobiotic mouse model.</title>
        <authorList>
            <person name="Elie C."/>
            <person name="Mathieu A."/>
            <person name="Saliou A."/>
            <person name="Darnaud M."/>
            <person name="Leulier F."/>
            <person name="Tamellini A."/>
        </authorList>
    </citation>
    <scope>NUCLEOTIDE SEQUENCE [LARGE SCALE GENOMIC DNA]</scope>
    <source>
        <strain evidence="3">ASF 502</strain>
    </source>
</reference>
<dbReference type="Pfam" id="PF08281">
    <property type="entry name" value="Sigma70_r4_2"/>
    <property type="match status" value="1"/>
</dbReference>
<dbReference type="EMBL" id="VIRB01000035">
    <property type="protein sequence ID" value="NDO68103.1"/>
    <property type="molecule type" value="Genomic_DNA"/>
</dbReference>
<evidence type="ECO:0000313" key="2">
    <source>
        <dbReference type="EMBL" id="NDO68103.1"/>
    </source>
</evidence>
<proteinExistence type="predicted"/>
<dbReference type="GO" id="GO:0003677">
    <property type="term" value="F:DNA binding"/>
    <property type="evidence" value="ECO:0007669"/>
    <property type="project" value="InterPro"/>
</dbReference>
<name>A0A9X5C7R4_9FIRM</name>
<gene>
    <name evidence="2" type="ORF">FMM80_05020</name>
</gene>
<accession>A0A9X5C7R4</accession>
<sequence>MLIRFRRHYFDEVKECVVENIIEQYQERIEHEFNALCKIIIRHASAEAKSKVSKRWKREISFEYLVESGVIPAYSCGGFENGIEARHPLSLCGHTVILENERLSKALSLLERKKQEIVFLYFFKHYTYQEIAGYYGQAHSSVWSRMKTVMKQLKGEMGKQE</sequence>
<dbReference type="GO" id="GO:0016987">
    <property type="term" value="F:sigma factor activity"/>
    <property type="evidence" value="ECO:0007669"/>
    <property type="project" value="InterPro"/>
</dbReference>